<gene>
    <name evidence="3" type="ORF">HK103_001937</name>
</gene>
<dbReference type="InterPro" id="IPR013024">
    <property type="entry name" value="GGCT-like"/>
</dbReference>
<proteinExistence type="predicted"/>
<keyword evidence="4" id="KW-1185">Reference proteome</keyword>
<dbReference type="EMBL" id="JADGKB010000016">
    <property type="protein sequence ID" value="KAJ3259676.1"/>
    <property type="molecule type" value="Genomic_DNA"/>
</dbReference>
<name>A0AAD5UJ89_9FUNG</name>
<evidence type="ECO:0000313" key="3">
    <source>
        <dbReference type="EMBL" id="KAJ3259676.1"/>
    </source>
</evidence>
<reference evidence="3" key="1">
    <citation type="submission" date="2020-05" db="EMBL/GenBank/DDBJ databases">
        <title>Phylogenomic resolution of chytrid fungi.</title>
        <authorList>
            <person name="Stajich J.E."/>
            <person name="Amses K."/>
            <person name="Simmons R."/>
            <person name="Seto K."/>
            <person name="Myers J."/>
            <person name="Bonds A."/>
            <person name="Quandt C.A."/>
            <person name="Barry K."/>
            <person name="Liu P."/>
            <person name="Grigoriev I."/>
            <person name="Longcore J.E."/>
            <person name="James T.Y."/>
        </authorList>
    </citation>
    <scope>NUCLEOTIDE SEQUENCE</scope>
    <source>
        <strain evidence="3">PLAUS21</strain>
    </source>
</reference>
<evidence type="ECO:0000313" key="4">
    <source>
        <dbReference type="Proteomes" id="UP001210925"/>
    </source>
</evidence>
<evidence type="ECO:0000256" key="1">
    <source>
        <dbReference type="ARBA" id="ARBA00012344"/>
    </source>
</evidence>
<dbReference type="PANTHER" id="PTHR12192">
    <property type="entry name" value="CATION TRANSPORT PROTEIN CHAC-RELATED"/>
    <property type="match status" value="1"/>
</dbReference>
<dbReference type="Pfam" id="PF04752">
    <property type="entry name" value="ChaC"/>
    <property type="match status" value="1"/>
</dbReference>
<dbReference type="InterPro" id="IPR036568">
    <property type="entry name" value="GGCT-like_sf"/>
</dbReference>
<evidence type="ECO:0000256" key="2">
    <source>
        <dbReference type="ARBA" id="ARBA00023239"/>
    </source>
</evidence>
<comment type="caution">
    <text evidence="3">The sequence shown here is derived from an EMBL/GenBank/DDBJ whole genome shotgun (WGS) entry which is preliminary data.</text>
</comment>
<organism evidence="3 4">
    <name type="scientific">Boothiomyces macroporosus</name>
    <dbReference type="NCBI Taxonomy" id="261099"/>
    <lineage>
        <taxon>Eukaryota</taxon>
        <taxon>Fungi</taxon>
        <taxon>Fungi incertae sedis</taxon>
        <taxon>Chytridiomycota</taxon>
        <taxon>Chytridiomycota incertae sedis</taxon>
        <taxon>Chytridiomycetes</taxon>
        <taxon>Rhizophydiales</taxon>
        <taxon>Terramycetaceae</taxon>
        <taxon>Boothiomyces</taxon>
    </lineage>
</organism>
<keyword evidence="2" id="KW-0456">Lyase</keyword>
<dbReference type="GO" id="GO:0061928">
    <property type="term" value="F:glutathione specific gamma-glutamylcyclotransferase activity"/>
    <property type="evidence" value="ECO:0007669"/>
    <property type="project" value="UniProtKB-EC"/>
</dbReference>
<dbReference type="EC" id="4.3.2.7" evidence="1"/>
<dbReference type="GO" id="GO:0006751">
    <property type="term" value="P:glutathione catabolic process"/>
    <property type="evidence" value="ECO:0007669"/>
    <property type="project" value="InterPro"/>
</dbReference>
<dbReference type="CDD" id="cd06661">
    <property type="entry name" value="GGCT_like"/>
    <property type="match status" value="1"/>
</dbReference>
<dbReference type="AlphaFoldDB" id="A0AAD5UJ89"/>
<protein>
    <recommendedName>
        <fullName evidence="1">glutathione-specific gamma-glutamylcyclotransferase</fullName>
        <ecNumber evidence="1">4.3.2.7</ecNumber>
    </recommendedName>
</protein>
<dbReference type="SUPFAM" id="SSF110857">
    <property type="entry name" value="Gamma-glutamyl cyclotransferase-like"/>
    <property type="match status" value="1"/>
</dbReference>
<sequence>MSLQRREEEFGSTDFYSAKRDLKAVKMDGIDLTSFWKEYNTKYAHLLACGGMMSYADQLETVLENVHQRFYRDVIISTRKSIGNLQSEKINRSHFTTLRSNLLEHYNVTPIVERQEFQRKALAHSANGNNSPKMMCDHCRKYNRYRIMRTHTTDRCRIGDQFTWNRNSKVADFNKGTEQYSNFSSSFHDSGSTPKSFFKDKPDQCVDSTGFVSTANNGKAQIVGTGSVTFGKMTLDDVAYVPTFAKNLDHRGTEESPGRVVTLIKYEEWQSKYSEIDATITDDKVYGCLYKIADESKQAVFDHLDYREKGGYEMQTVKVYTNEGVIESYLYIADYHNDNYLGPSDLDSMAKQIGFTVGPSGNNSDYLLNLCKALREIGAEEDLHLMELEKRVVQLLNPSSA</sequence>
<dbReference type="GO" id="GO:0005737">
    <property type="term" value="C:cytoplasm"/>
    <property type="evidence" value="ECO:0007669"/>
    <property type="project" value="TreeGrafter"/>
</dbReference>
<dbReference type="Gene3D" id="3.10.490.10">
    <property type="entry name" value="Gamma-glutamyl cyclotransferase-like"/>
    <property type="match status" value="1"/>
</dbReference>
<accession>A0AAD5UJ89</accession>
<dbReference type="Proteomes" id="UP001210925">
    <property type="component" value="Unassembled WGS sequence"/>
</dbReference>
<dbReference type="PANTHER" id="PTHR12192:SF2">
    <property type="entry name" value="GLUTATHIONE-SPECIFIC GAMMA-GLUTAMYLCYCLOTRANSFERASE 2"/>
    <property type="match status" value="1"/>
</dbReference>
<dbReference type="InterPro" id="IPR006840">
    <property type="entry name" value="ChaC"/>
</dbReference>